<gene>
    <name evidence="1" type="ORF">N0392_08420</name>
</gene>
<name>A0A9Q4GUZ1_MORMO</name>
<dbReference type="Proteomes" id="UP001076655">
    <property type="component" value="Unassembled WGS sequence"/>
</dbReference>
<sequence>MSTFSLLHILAFSPLTDSPLPLVLNFENQLFMLTKGLIMLMM</sequence>
<organism evidence="1 2">
    <name type="scientific">Morganella morganii</name>
    <name type="common">Proteus morganii</name>
    <dbReference type="NCBI Taxonomy" id="582"/>
    <lineage>
        <taxon>Bacteria</taxon>
        <taxon>Pseudomonadati</taxon>
        <taxon>Pseudomonadota</taxon>
        <taxon>Gammaproteobacteria</taxon>
        <taxon>Enterobacterales</taxon>
        <taxon>Morganellaceae</taxon>
        <taxon>Morganella</taxon>
    </lineage>
</organism>
<reference evidence="1" key="1">
    <citation type="submission" date="2022-08" db="EMBL/GenBank/DDBJ databases">
        <authorList>
            <person name="Dale J.L."/>
        </authorList>
    </citation>
    <scope>NUCLEOTIDE SEQUENCE</scope>
    <source>
        <strain evidence="1">2022EL-00758</strain>
    </source>
</reference>
<accession>A0A9Q4GUZ1</accession>
<dbReference type="AlphaFoldDB" id="A0A9Q4GUZ1"/>
<protein>
    <submittedName>
        <fullName evidence="1">Uncharacterized protein</fullName>
    </submittedName>
</protein>
<evidence type="ECO:0000313" key="2">
    <source>
        <dbReference type="Proteomes" id="UP001076655"/>
    </source>
</evidence>
<dbReference type="RefSeq" id="WP_260248409.1">
    <property type="nucleotide sequence ID" value="NZ_BRRE01000003.1"/>
</dbReference>
<comment type="caution">
    <text evidence="1">The sequence shown here is derived from an EMBL/GenBank/DDBJ whole genome shotgun (WGS) entry which is preliminary data.</text>
</comment>
<evidence type="ECO:0000313" key="1">
    <source>
        <dbReference type="EMBL" id="MCY0789703.1"/>
    </source>
</evidence>
<proteinExistence type="predicted"/>
<dbReference type="EMBL" id="JAPNMI010000004">
    <property type="protein sequence ID" value="MCY0789703.1"/>
    <property type="molecule type" value="Genomic_DNA"/>
</dbReference>